<feature type="region of interest" description="Disordered" evidence="1">
    <location>
        <begin position="603"/>
        <end position="637"/>
    </location>
</feature>
<feature type="compositionally biased region" description="Basic and acidic residues" evidence="1">
    <location>
        <begin position="811"/>
        <end position="820"/>
    </location>
</feature>
<feature type="compositionally biased region" description="Basic residues" evidence="1">
    <location>
        <begin position="872"/>
        <end position="888"/>
    </location>
</feature>
<dbReference type="GO" id="GO:0005634">
    <property type="term" value="C:nucleus"/>
    <property type="evidence" value="ECO:0007669"/>
    <property type="project" value="TreeGrafter"/>
</dbReference>
<organism evidence="3 4">
    <name type="scientific">Dreissena polymorpha</name>
    <name type="common">Zebra mussel</name>
    <name type="synonym">Mytilus polymorpha</name>
    <dbReference type="NCBI Taxonomy" id="45954"/>
    <lineage>
        <taxon>Eukaryota</taxon>
        <taxon>Metazoa</taxon>
        <taxon>Spiralia</taxon>
        <taxon>Lophotrochozoa</taxon>
        <taxon>Mollusca</taxon>
        <taxon>Bivalvia</taxon>
        <taxon>Autobranchia</taxon>
        <taxon>Heteroconchia</taxon>
        <taxon>Euheterodonta</taxon>
        <taxon>Imparidentia</taxon>
        <taxon>Neoheterodontei</taxon>
        <taxon>Myida</taxon>
        <taxon>Dreissenoidea</taxon>
        <taxon>Dreissenidae</taxon>
        <taxon>Dreissena</taxon>
    </lineage>
</organism>
<evidence type="ECO:0000256" key="1">
    <source>
        <dbReference type="SAM" id="MobiDB-lite"/>
    </source>
</evidence>
<feature type="region of interest" description="Disordered" evidence="1">
    <location>
        <begin position="240"/>
        <end position="363"/>
    </location>
</feature>
<feature type="region of interest" description="Disordered" evidence="1">
    <location>
        <begin position="1"/>
        <end position="27"/>
    </location>
</feature>
<feature type="compositionally biased region" description="Low complexity" evidence="1">
    <location>
        <begin position="309"/>
        <end position="321"/>
    </location>
</feature>
<feature type="compositionally biased region" description="Polar residues" evidence="1">
    <location>
        <begin position="240"/>
        <end position="255"/>
    </location>
</feature>
<sequence length="1216" mass="136060">FSLGGTFPGPGALSQTSPRTFSSLPAGYGQHLSESQLQSIAQNTYKGLPVTQTTFTDPYASLRLATQSSNAQYSKPLFSQDVSLSSSIEQQKWSLPTFLSQNPNMIMNSNSVEMPSEFQSLSGQAMLNPPPAHIPKTSTLSQRLHFSGPDMFVRTSKSPPVQLQYDHRQSGTAVSLQALSYHYQQPVYQHKETLLDNSLNYEAVSPATTPDLQLQASQHQHQQPGETYMSLQDLASISSTQQKLDVNHSPQQQGIQKRPSPIVPDRQNKMHHKMQKQSMSQQEMFNGSGMHHSPQQSPVNIGSPHLQMSSPSVSIPNSSISQAPPPTVQAPADSTTKPKKPRPRKKKEPPPNESKSDGNDQMFGQQAMLSSPELSQRGNGNDCIANQTYLHNRAQLPQQHQSYSTGTLNNTAQNSPLLTGPLGQPYKAQQQHVLNYAKNVPSSPHMGNSNLIRQQTQTSPLLSDYQDTQGSSQSHTLSDALKMSHEAVYPGQGLMFESINPYESFSNQLGIESMKHEMYNSEESQFTQYGQYVSPNNVLDMQNVSLQSSTIDQDAFSNLMSDHFEREALQQKRQSEDKQSYYPLDVAQDDEFSHLAEPVVEKKDCKSHNPVQGYGSANTSQPAPPPPAAPKPMVGNPGSSFMESFLSFIQGKKPETLSSMSSAIIQNKPQLPKYIPEPPRPKRVEPPQLPLPSAKSTKNCDNKSKDSSVTFSDSDDTDESQSSKAVQKAISSLNNDNVKISTNKTGGLTMKINLNSVKKAEENAKKARQKRPKKPAKEKKFGLTEDIRQGNNEEASITDVLPARELAHRKAKEVKAKYVIDDDSDSDTLKPIRKPGEESDSEAYDSDRDPVWTPSAGDKKPSAFENIEFDAKRKRSKGRVKSHSSKRARVGEGMQTAAVHDVVELDSGSEEEQLEGVPPITEDLKVGEFVMEKKDLTNTESFPIWKIENGRMLHKFELVTENSRILHRSIPTFSSWLPSMRNGFRHIKVRHISLSGDKECVEVLEDYRPKPNIDSQKKDKYEEHPLVGPFNVYLQIFLSQALEPGFLRAITNEQFYLDALQKIDSAVTERLNDMDSKVRWKERFKDAIRSRPHIRELDRPNLKQSCQACEFASQPAIKSVHLFGNPYDRFTLADLQPDGPNTPMEFMIGKTAAKFVMPYHNLYHYKYNLFKRCQAKVKILQDSHTGDNAVILDQCLQNRIWVLQLFGDLKQLLENG</sequence>
<proteinExistence type="predicted"/>
<accession>A0A9D4RZC9</accession>
<feature type="compositionally biased region" description="Basic and acidic residues" evidence="1">
    <location>
        <begin position="827"/>
        <end position="837"/>
    </location>
</feature>
<keyword evidence="4" id="KW-1185">Reference proteome</keyword>
<comment type="caution">
    <text evidence="3">The sequence shown here is derived from an EMBL/GenBank/DDBJ whole genome shotgun (WGS) entry which is preliminary data.</text>
</comment>
<evidence type="ECO:0000259" key="2">
    <source>
        <dbReference type="Pfam" id="PF13926"/>
    </source>
</evidence>
<reference evidence="3" key="2">
    <citation type="submission" date="2020-11" db="EMBL/GenBank/DDBJ databases">
        <authorList>
            <person name="McCartney M.A."/>
            <person name="Auch B."/>
            <person name="Kono T."/>
            <person name="Mallez S."/>
            <person name="Becker A."/>
            <person name="Gohl D.M."/>
            <person name="Silverstein K.A.T."/>
            <person name="Koren S."/>
            <person name="Bechman K.B."/>
            <person name="Herman A."/>
            <person name="Abrahante J.E."/>
            <person name="Garbe J."/>
        </authorList>
    </citation>
    <scope>NUCLEOTIDE SEQUENCE</scope>
    <source>
        <strain evidence="3">Duluth1</strain>
        <tissue evidence="3">Whole animal</tissue>
    </source>
</reference>
<gene>
    <name evidence="3" type="ORF">DPMN_008150</name>
</gene>
<feature type="non-terminal residue" evidence="3">
    <location>
        <position position="1216"/>
    </location>
</feature>
<feature type="compositionally biased region" description="Basic and acidic residues" evidence="1">
    <location>
        <begin position="778"/>
        <end position="788"/>
    </location>
</feature>
<protein>
    <recommendedName>
        <fullName evidence="2">DUF4211 domain-containing protein</fullName>
    </recommendedName>
</protein>
<evidence type="ECO:0000313" key="3">
    <source>
        <dbReference type="EMBL" id="KAH3884177.1"/>
    </source>
</evidence>
<name>A0A9D4RZC9_DREPO</name>
<feature type="compositionally biased region" description="Polar residues" evidence="1">
    <location>
        <begin position="729"/>
        <end position="756"/>
    </location>
</feature>
<dbReference type="EMBL" id="JAIWYP010000001">
    <property type="protein sequence ID" value="KAH3884177.1"/>
    <property type="molecule type" value="Genomic_DNA"/>
</dbReference>
<feature type="compositionally biased region" description="Basic residues" evidence="1">
    <location>
        <begin position="766"/>
        <end position="777"/>
    </location>
</feature>
<dbReference type="AlphaFoldDB" id="A0A9D4RZC9"/>
<feature type="domain" description="DUF4211" evidence="2">
    <location>
        <begin position="1025"/>
        <end position="1132"/>
    </location>
</feature>
<reference evidence="3" key="1">
    <citation type="journal article" date="2019" name="bioRxiv">
        <title>The Genome of the Zebra Mussel, Dreissena polymorpha: A Resource for Invasive Species Research.</title>
        <authorList>
            <person name="McCartney M.A."/>
            <person name="Auch B."/>
            <person name="Kono T."/>
            <person name="Mallez S."/>
            <person name="Zhang Y."/>
            <person name="Obille A."/>
            <person name="Becker A."/>
            <person name="Abrahante J.E."/>
            <person name="Garbe J."/>
            <person name="Badalamenti J.P."/>
            <person name="Herman A."/>
            <person name="Mangelson H."/>
            <person name="Liachko I."/>
            <person name="Sullivan S."/>
            <person name="Sone E.D."/>
            <person name="Koren S."/>
            <person name="Silverstein K.A.T."/>
            <person name="Beckman K.B."/>
            <person name="Gohl D.M."/>
        </authorList>
    </citation>
    <scope>NUCLEOTIDE SEQUENCE</scope>
    <source>
        <strain evidence="3">Duluth1</strain>
        <tissue evidence="3">Whole animal</tissue>
    </source>
</reference>
<feature type="compositionally biased region" description="Basic residues" evidence="1">
    <location>
        <begin position="337"/>
        <end position="347"/>
    </location>
</feature>
<feature type="compositionally biased region" description="Basic and acidic residues" evidence="1">
    <location>
        <begin position="348"/>
        <end position="358"/>
    </location>
</feature>
<dbReference type="Proteomes" id="UP000828390">
    <property type="component" value="Unassembled WGS sequence"/>
</dbReference>
<feature type="region of interest" description="Disordered" evidence="1">
    <location>
        <begin position="811"/>
        <end position="893"/>
    </location>
</feature>
<feature type="region of interest" description="Disordered" evidence="1">
    <location>
        <begin position="664"/>
        <end position="796"/>
    </location>
</feature>
<dbReference type="Pfam" id="PF13926">
    <property type="entry name" value="DUF4211"/>
    <property type="match status" value="1"/>
</dbReference>
<evidence type="ECO:0000313" key="4">
    <source>
        <dbReference type="Proteomes" id="UP000828390"/>
    </source>
</evidence>
<feature type="compositionally biased region" description="Polar residues" evidence="1">
    <location>
        <begin position="13"/>
        <end position="23"/>
    </location>
</feature>
<dbReference type="PANTHER" id="PTHR14689:SF0">
    <property type="entry name" value="COILED-COIL DOMAIN-CONTAINING PROTEIN 82"/>
    <property type="match status" value="1"/>
</dbReference>
<dbReference type="PANTHER" id="PTHR14689">
    <property type="entry name" value="PHORBOL-ESTER_DAG-TYPE DOMAIN-CONTAINING PROTEIN"/>
    <property type="match status" value="1"/>
</dbReference>
<dbReference type="InterPro" id="IPR025451">
    <property type="entry name" value="DUF4211"/>
</dbReference>